<comment type="caution">
    <text evidence="4">The sequence shown here is derived from an EMBL/GenBank/DDBJ whole genome shotgun (WGS) entry which is preliminary data.</text>
</comment>
<gene>
    <name evidence="4" type="ORF">H8923_00880</name>
</gene>
<keyword evidence="2" id="KW-1133">Transmembrane helix</keyword>
<evidence type="ECO:0000313" key="4">
    <source>
        <dbReference type="EMBL" id="MBC5995299.1"/>
    </source>
</evidence>
<keyword evidence="5" id="KW-1185">Reference proteome</keyword>
<name>A0ABR7JK59_9FIRM</name>
<keyword evidence="2" id="KW-0472">Membrane</keyword>
<dbReference type="Pfam" id="PF00465">
    <property type="entry name" value="Fe-ADH"/>
    <property type="match status" value="1"/>
</dbReference>
<dbReference type="InterPro" id="IPR044731">
    <property type="entry name" value="BDH-like"/>
</dbReference>
<feature type="transmembrane region" description="Helical" evidence="2">
    <location>
        <begin position="122"/>
        <end position="144"/>
    </location>
</feature>
<dbReference type="Proteomes" id="UP000609849">
    <property type="component" value="Unassembled WGS sequence"/>
</dbReference>
<dbReference type="InterPro" id="IPR001670">
    <property type="entry name" value="ADH_Fe/GldA"/>
</dbReference>
<dbReference type="SUPFAM" id="SSF56796">
    <property type="entry name" value="Dehydroquinate synthase-like"/>
    <property type="match status" value="1"/>
</dbReference>
<evidence type="ECO:0000313" key="5">
    <source>
        <dbReference type="Proteomes" id="UP000609849"/>
    </source>
</evidence>
<sequence>MPYIIFGYNKLSELPKLLTNYSNILLITGGQSFKNSHHYKPLLNNLNDKTIYSVPIFEEPSPDFIDETVKNHRQCNIDAVLAIGGGSVLDSDKAISAMVTVPDSVMNYLECFEVKSHPGTKIHFIAICLLIVLIMLLCPIKIYIVF</sequence>
<feature type="domain" description="Alcohol dehydrogenase iron-type/glycerol dehydrogenase GldA" evidence="3">
    <location>
        <begin position="4"/>
        <end position="127"/>
    </location>
</feature>
<dbReference type="RefSeq" id="WP_187127797.1">
    <property type="nucleotide sequence ID" value="NZ_JACRWE010000001.1"/>
</dbReference>
<keyword evidence="2" id="KW-0812">Transmembrane</keyword>
<evidence type="ECO:0000259" key="3">
    <source>
        <dbReference type="Pfam" id="PF00465"/>
    </source>
</evidence>
<evidence type="ECO:0000256" key="2">
    <source>
        <dbReference type="SAM" id="Phobius"/>
    </source>
</evidence>
<proteinExistence type="predicted"/>
<organism evidence="4 5">
    <name type="scientific">Romboutsia faecis</name>
    <dbReference type="NCBI Taxonomy" id="2764597"/>
    <lineage>
        <taxon>Bacteria</taxon>
        <taxon>Bacillati</taxon>
        <taxon>Bacillota</taxon>
        <taxon>Clostridia</taxon>
        <taxon>Peptostreptococcales</taxon>
        <taxon>Peptostreptococcaceae</taxon>
        <taxon>Romboutsia</taxon>
    </lineage>
</organism>
<dbReference type="PANTHER" id="PTHR43633:SF1">
    <property type="entry name" value="ALCOHOL DEHYDROGENASE YQHD"/>
    <property type="match status" value="1"/>
</dbReference>
<accession>A0ABR7JK59</accession>
<protein>
    <submittedName>
        <fullName evidence="4">Iron-containing alcohol dehydrogenase</fullName>
    </submittedName>
</protein>
<reference evidence="4 5" key="1">
    <citation type="submission" date="2020-08" db="EMBL/GenBank/DDBJ databases">
        <authorList>
            <person name="Liu C."/>
            <person name="Sun Q."/>
        </authorList>
    </citation>
    <scope>NUCLEOTIDE SEQUENCE [LARGE SCALE GENOMIC DNA]</scope>
    <source>
        <strain evidence="4 5">NSJ-18</strain>
    </source>
</reference>
<dbReference type="EMBL" id="JACRWE010000001">
    <property type="protein sequence ID" value="MBC5995299.1"/>
    <property type="molecule type" value="Genomic_DNA"/>
</dbReference>
<dbReference type="Gene3D" id="3.40.50.1970">
    <property type="match status" value="1"/>
</dbReference>
<evidence type="ECO:0000256" key="1">
    <source>
        <dbReference type="ARBA" id="ARBA00023002"/>
    </source>
</evidence>
<dbReference type="PANTHER" id="PTHR43633">
    <property type="entry name" value="ALCOHOL DEHYDROGENASE YQHD"/>
    <property type="match status" value="1"/>
</dbReference>
<keyword evidence="1" id="KW-0560">Oxidoreductase</keyword>